<gene>
    <name evidence="2" type="ORF">V1477_005488</name>
</gene>
<dbReference type="AlphaFoldDB" id="A0ABD2CPS3"/>
<evidence type="ECO:0000256" key="1">
    <source>
        <dbReference type="SAM" id="MobiDB-lite"/>
    </source>
</evidence>
<evidence type="ECO:0000313" key="2">
    <source>
        <dbReference type="EMBL" id="KAL2747118.1"/>
    </source>
</evidence>
<feature type="compositionally biased region" description="Basic residues" evidence="1">
    <location>
        <begin position="14"/>
        <end position="23"/>
    </location>
</feature>
<feature type="region of interest" description="Disordered" evidence="1">
    <location>
        <begin position="1"/>
        <end position="50"/>
    </location>
</feature>
<keyword evidence="3" id="KW-1185">Reference proteome</keyword>
<protein>
    <submittedName>
        <fullName evidence="2">Uncharacterized protein</fullName>
    </submittedName>
</protein>
<accession>A0ABD2CPS3</accession>
<reference evidence="2 3" key="1">
    <citation type="journal article" date="2024" name="Ann. Entomol. Soc. Am.">
        <title>Genomic analyses of the southern and eastern yellowjacket wasps (Hymenoptera: Vespidae) reveal evolutionary signatures of social life.</title>
        <authorList>
            <person name="Catto M.A."/>
            <person name="Caine P.B."/>
            <person name="Orr S.E."/>
            <person name="Hunt B.G."/>
            <person name="Goodisman M.A.D."/>
        </authorList>
    </citation>
    <scope>NUCLEOTIDE SEQUENCE [LARGE SCALE GENOMIC DNA]</scope>
    <source>
        <strain evidence="2">232</strain>
        <tissue evidence="2">Head and thorax</tissue>
    </source>
</reference>
<sequence>MEKVGTGSLGRPLLKTRVRKEGKRRGEGEEQEEGEGEGEGDGDGRPLSSTLRATAELAILFKPVDNGSTVQISWDLNRRNNRREQGQRCWLGEK</sequence>
<proteinExistence type="predicted"/>
<evidence type="ECO:0000313" key="3">
    <source>
        <dbReference type="Proteomes" id="UP001607303"/>
    </source>
</evidence>
<dbReference type="EMBL" id="JAYRBN010000037">
    <property type="protein sequence ID" value="KAL2747118.1"/>
    <property type="molecule type" value="Genomic_DNA"/>
</dbReference>
<feature type="compositionally biased region" description="Acidic residues" evidence="1">
    <location>
        <begin position="29"/>
        <end position="41"/>
    </location>
</feature>
<organism evidence="2 3">
    <name type="scientific">Vespula maculifrons</name>
    <name type="common">Eastern yellow jacket</name>
    <name type="synonym">Wasp</name>
    <dbReference type="NCBI Taxonomy" id="7453"/>
    <lineage>
        <taxon>Eukaryota</taxon>
        <taxon>Metazoa</taxon>
        <taxon>Ecdysozoa</taxon>
        <taxon>Arthropoda</taxon>
        <taxon>Hexapoda</taxon>
        <taxon>Insecta</taxon>
        <taxon>Pterygota</taxon>
        <taxon>Neoptera</taxon>
        <taxon>Endopterygota</taxon>
        <taxon>Hymenoptera</taxon>
        <taxon>Apocrita</taxon>
        <taxon>Aculeata</taxon>
        <taxon>Vespoidea</taxon>
        <taxon>Vespidae</taxon>
        <taxon>Vespinae</taxon>
        <taxon>Vespula</taxon>
    </lineage>
</organism>
<dbReference type="Proteomes" id="UP001607303">
    <property type="component" value="Unassembled WGS sequence"/>
</dbReference>
<name>A0ABD2CPS3_VESMC</name>
<comment type="caution">
    <text evidence="2">The sequence shown here is derived from an EMBL/GenBank/DDBJ whole genome shotgun (WGS) entry which is preliminary data.</text>
</comment>